<name>A0A2P9DNW2_PLARE</name>
<feature type="region of interest" description="Disordered" evidence="2">
    <location>
        <begin position="160"/>
        <end position="205"/>
    </location>
</feature>
<feature type="region of interest" description="Disordered" evidence="2">
    <location>
        <begin position="78"/>
        <end position="102"/>
    </location>
</feature>
<gene>
    <name evidence="3" type="ORF">PRG01_1418700</name>
</gene>
<sequence length="1122" mass="131854">MTLNNLKKVNTRNTHLTTLDNNNENTICDIKNINSIQKKKNNNKINTETNSSCTTCRRSVRLLLLNKEKNTNLTNNIVHSSSSDKIKNNNKNKKTNNNIKNNNNVVFNIKGHHITKSSENEQSNKTILKGSNEKLSIIRNNGHITNFVKKKNDQDYSTKLLNNKTTSQKTSIKNDHKNDSKNEHKIDRKTCSKSIDKKKPNDEKEKKDIEEIIVDNNRNNKNVKKKKDIDEIYLNNEDIKKIDDEYLFLQRKFKKQKTDNAVLSKKKKSKMFNKMVKEYIKQNMENNIYVADNKFNLYSYGTGNALYTLERINYNNDKTNEDHTRKLNVISEIIDVKKQKFIIGSSYRKCDLVIKGNIENEHCELICRCIEKNINRTNDKNRQINKYNLFIINKSSNNSSVFLNDIPVDIDQVKDDDYIYLGMDEKDNKNTAKYIYKIKYNKLANIFNLNNMNNLNPNKENSLKHLSKITEKVGTTSKILSNNFVLSNQIPTIKNTQIQQQQQLLQKLQQVKEEEEEEEEEKKKKKKEELELELEIGEKDEEKKEKFKEKEEPDISIVLFLIIPKKKEHINEPIYYINNFNTLTNTLNSTPKKFLDNTKTPGKNISSVNKTIKEDSPNTRFNESIKKINRICQSRISPLGIKDSIKKDEKNKGVLKSSSNSKELPVTLLNACVELCKEINRSITKENIKMNSSFPKSTPILNHSNLTPSNGLSYFNKKEENVNEQIDKQHKKNEKMQLGNIYNTFNTNFHSSNTPRVDNKKSEYLQMESHNNMNVHVDEEIQYTSKKSNNLCEDAEEKINKDQSILEVPKNLEYKQKEEQNNIKNQTDCTKQNETLLNKDIEEIEKIKANEDTENNNNNYYYNNNNNNCKNNLDEVIIINRNNELKGDTINIHEKYTTEMYHFNRKSNYEELYLKEKNCINNEFQDNLLVTPKKNDMFLNINNNMEYYDCKEEKVFNIVHHNNNHDIVKTSDTNDNLRKQAEKNLYSLLYSKNYDDLLSNHDYVICLKNYEGIEQYVKVIGQIKVKRNAFFTDIKHEIDLKMLDNIIEIKTLDKINYFNTNNISNPKYSIHLNAFTDKIDENKFHELSALHLDYIDHTNFSDMYTSDSFELKKMLFVKYYEN</sequence>
<evidence type="ECO:0000313" key="3">
    <source>
        <dbReference type="EMBL" id="SOV82757.1"/>
    </source>
</evidence>
<protein>
    <recommendedName>
        <fullName evidence="5">FHA domain-containing protein</fullName>
    </recommendedName>
</protein>
<reference evidence="3 4" key="1">
    <citation type="submission" date="2016-09" db="EMBL/GenBank/DDBJ databases">
        <authorList>
            <consortium name="Pathogen Informatics"/>
        </authorList>
    </citation>
    <scope>NUCLEOTIDE SEQUENCE [LARGE SCALE GENOMIC DNA]</scope>
</reference>
<feature type="compositionally biased region" description="Polar residues" evidence="2">
    <location>
        <begin position="160"/>
        <end position="171"/>
    </location>
</feature>
<dbReference type="VEuPathDB" id="PlasmoDB:PRCDC_1418300"/>
<dbReference type="VEuPathDB" id="PlasmoDB:PRG01_1418700"/>
<evidence type="ECO:0000313" key="4">
    <source>
        <dbReference type="Proteomes" id="UP000240500"/>
    </source>
</evidence>
<dbReference type="EMBL" id="LT969577">
    <property type="protein sequence ID" value="SOV82757.1"/>
    <property type="molecule type" value="Genomic_DNA"/>
</dbReference>
<evidence type="ECO:0008006" key="5">
    <source>
        <dbReference type="Google" id="ProtNLM"/>
    </source>
</evidence>
<proteinExistence type="predicted"/>
<dbReference type="AlphaFoldDB" id="A0A2P9DNW2"/>
<feature type="coiled-coil region" evidence="1">
    <location>
        <begin position="494"/>
        <end position="545"/>
    </location>
</feature>
<dbReference type="OrthoDB" id="372685at2759"/>
<feature type="compositionally biased region" description="Basic and acidic residues" evidence="2">
    <location>
        <begin position="172"/>
        <end position="205"/>
    </location>
</feature>
<accession>A0A2P9DNW2</accession>
<dbReference type="Proteomes" id="UP000240500">
    <property type="component" value="Chromosome 14"/>
</dbReference>
<evidence type="ECO:0000256" key="2">
    <source>
        <dbReference type="SAM" id="MobiDB-lite"/>
    </source>
</evidence>
<organism evidence="3 4">
    <name type="scientific">Plasmodium reichenowi</name>
    <dbReference type="NCBI Taxonomy" id="5854"/>
    <lineage>
        <taxon>Eukaryota</taxon>
        <taxon>Sar</taxon>
        <taxon>Alveolata</taxon>
        <taxon>Apicomplexa</taxon>
        <taxon>Aconoidasida</taxon>
        <taxon>Haemosporida</taxon>
        <taxon>Plasmodiidae</taxon>
        <taxon>Plasmodium</taxon>
        <taxon>Plasmodium (Laverania)</taxon>
    </lineage>
</organism>
<keyword evidence="1" id="KW-0175">Coiled coil</keyword>
<evidence type="ECO:0000256" key="1">
    <source>
        <dbReference type="SAM" id="Coils"/>
    </source>
</evidence>